<evidence type="ECO:0000313" key="2">
    <source>
        <dbReference type="Proteomes" id="UP001231197"/>
    </source>
</evidence>
<evidence type="ECO:0000313" key="1">
    <source>
        <dbReference type="EMBL" id="MDN3492299.1"/>
    </source>
</evidence>
<protein>
    <recommendedName>
        <fullName evidence="3">Lipocalin-like domain-containing protein</fullName>
    </recommendedName>
</protein>
<reference evidence="1 2" key="1">
    <citation type="journal article" date="2023" name="Int. J. Syst. Evol. Microbiol.">
        <title>Winogradskyella bathintestinalis sp. nov., isolated from the intestine of the deep-sea loosejaw dragonfish, Malacosteus niger.</title>
        <authorList>
            <person name="Uniacke-Lowe S."/>
            <person name="Johnson C.N."/>
            <person name="Stanton C."/>
            <person name="Hill C."/>
            <person name="Ross P."/>
        </authorList>
    </citation>
    <scope>NUCLEOTIDE SEQUENCE [LARGE SCALE GENOMIC DNA]</scope>
    <source>
        <strain evidence="1 2">APC 3343</strain>
    </source>
</reference>
<dbReference type="PROSITE" id="PS51257">
    <property type="entry name" value="PROKAR_LIPOPROTEIN"/>
    <property type="match status" value="1"/>
</dbReference>
<dbReference type="EMBL" id="JASDDK010000002">
    <property type="protein sequence ID" value="MDN3492299.1"/>
    <property type="molecule type" value="Genomic_DNA"/>
</dbReference>
<name>A0ABT7ZTL0_9FLAO</name>
<accession>A0ABT7ZTL0</accession>
<comment type="caution">
    <text evidence="1">The sequence shown here is derived from an EMBL/GenBank/DDBJ whole genome shotgun (WGS) entry which is preliminary data.</text>
</comment>
<sequence>MKNIYNTCIFICLISVLSCSKDTNVSHIVGTWQLSTRTIGASFDVNQDNIYRTNLIKEANCNDIETLTFTEEGTVFSGNEYVSDIIYFKYDDSDNYGINVECDKNRIISFASEYEDLNEASVLILDRVYRIEDHTLTTIFKDAITIYNEDLTTVIETRDLKLVYIKQ</sequence>
<proteinExistence type="predicted"/>
<dbReference type="RefSeq" id="WP_290205997.1">
    <property type="nucleotide sequence ID" value="NZ_JASDDK010000002.1"/>
</dbReference>
<dbReference type="Proteomes" id="UP001231197">
    <property type="component" value="Unassembled WGS sequence"/>
</dbReference>
<organism evidence="1 2">
    <name type="scientific">Winogradskyella bathintestinalis</name>
    <dbReference type="NCBI Taxonomy" id="3035208"/>
    <lineage>
        <taxon>Bacteria</taxon>
        <taxon>Pseudomonadati</taxon>
        <taxon>Bacteroidota</taxon>
        <taxon>Flavobacteriia</taxon>
        <taxon>Flavobacteriales</taxon>
        <taxon>Flavobacteriaceae</taxon>
        <taxon>Winogradskyella</taxon>
    </lineage>
</organism>
<gene>
    <name evidence="1" type="ORF">QMA06_06175</name>
</gene>
<keyword evidence="2" id="KW-1185">Reference proteome</keyword>
<evidence type="ECO:0008006" key="3">
    <source>
        <dbReference type="Google" id="ProtNLM"/>
    </source>
</evidence>